<name>A0A839DU45_9PSEU</name>
<dbReference type="SUPFAM" id="SSF48452">
    <property type="entry name" value="TPR-like"/>
    <property type="match status" value="1"/>
</dbReference>
<evidence type="ECO:0000313" key="2">
    <source>
        <dbReference type="EMBL" id="MBA8823796.1"/>
    </source>
</evidence>
<sequence length="384" mass="41703">MSAKRQRLVRRRQAVGLTQEDLAGELGVERSTVFRWESGQTQPVPVQQPLLARLLDVSLAELAELLLPEQPSDPRLEHAQRHPSSVDSAVVSDLQQRVCELDDQYDHMPSTALLADTGRVLGHLRALAREPLGDSLQRELRTAEASAATLMGQLVWDSSQRRDQRTAREYFRQAIQAARENGDSVAEGHAALRTSYLALYGDKDPVGGLCWTERAATVACTSSDVLTGLAHLHSAEAHAMRGDANRCDAALAAAETSFARIAPSDPAAGAFSSSQFDRLAGSCSLFLGEYQQASRILGRAATARTAASKSRAIVLGNLSLAYMHQRELEAATHTLHEAMDVLETTRGGGGLTIVFDAGRKLGRWRTEPVVRDVHDRLLGLMTLA</sequence>
<reference evidence="2 3" key="1">
    <citation type="submission" date="2020-07" db="EMBL/GenBank/DDBJ databases">
        <title>Sequencing the genomes of 1000 actinobacteria strains.</title>
        <authorList>
            <person name="Klenk H.-P."/>
        </authorList>
    </citation>
    <scope>NUCLEOTIDE SEQUENCE [LARGE SCALE GENOMIC DNA]</scope>
    <source>
        <strain evidence="2 3">DSM 45975</strain>
    </source>
</reference>
<evidence type="ECO:0000313" key="3">
    <source>
        <dbReference type="Proteomes" id="UP000569329"/>
    </source>
</evidence>
<dbReference type="EMBL" id="JACGWZ010000001">
    <property type="protein sequence ID" value="MBA8823796.1"/>
    <property type="molecule type" value="Genomic_DNA"/>
</dbReference>
<dbReference type="Pfam" id="PF13560">
    <property type="entry name" value="HTH_31"/>
    <property type="match status" value="1"/>
</dbReference>
<feature type="domain" description="HTH cro/C1-type" evidence="1">
    <location>
        <begin position="8"/>
        <end position="62"/>
    </location>
</feature>
<accession>A0A839DU45</accession>
<proteinExistence type="predicted"/>
<dbReference type="InterPro" id="IPR010982">
    <property type="entry name" value="Lambda_DNA-bd_dom_sf"/>
</dbReference>
<keyword evidence="3" id="KW-1185">Reference proteome</keyword>
<evidence type="ECO:0000259" key="1">
    <source>
        <dbReference type="PROSITE" id="PS50943"/>
    </source>
</evidence>
<dbReference type="PROSITE" id="PS50943">
    <property type="entry name" value="HTH_CROC1"/>
    <property type="match status" value="1"/>
</dbReference>
<dbReference type="Proteomes" id="UP000569329">
    <property type="component" value="Unassembled WGS sequence"/>
</dbReference>
<dbReference type="InterPro" id="IPR001387">
    <property type="entry name" value="Cro/C1-type_HTH"/>
</dbReference>
<dbReference type="SUPFAM" id="SSF47413">
    <property type="entry name" value="lambda repressor-like DNA-binding domains"/>
    <property type="match status" value="1"/>
</dbReference>
<dbReference type="RefSeq" id="WP_182543044.1">
    <property type="nucleotide sequence ID" value="NZ_JACGWZ010000001.1"/>
</dbReference>
<gene>
    <name evidence="2" type="ORF">FHX42_001125</name>
</gene>
<dbReference type="CDD" id="cd00093">
    <property type="entry name" value="HTH_XRE"/>
    <property type="match status" value="1"/>
</dbReference>
<dbReference type="Gene3D" id="1.25.40.10">
    <property type="entry name" value="Tetratricopeptide repeat domain"/>
    <property type="match status" value="1"/>
</dbReference>
<organism evidence="2 3">
    <name type="scientific">Halosaccharopolyspora lacisalsi</name>
    <dbReference type="NCBI Taxonomy" id="1000566"/>
    <lineage>
        <taxon>Bacteria</taxon>
        <taxon>Bacillati</taxon>
        <taxon>Actinomycetota</taxon>
        <taxon>Actinomycetes</taxon>
        <taxon>Pseudonocardiales</taxon>
        <taxon>Pseudonocardiaceae</taxon>
        <taxon>Halosaccharopolyspora</taxon>
    </lineage>
</organism>
<dbReference type="InterPro" id="IPR011990">
    <property type="entry name" value="TPR-like_helical_dom_sf"/>
</dbReference>
<dbReference type="AlphaFoldDB" id="A0A839DU45"/>
<protein>
    <submittedName>
        <fullName evidence="2">Transcriptional regulator with XRE-family HTH domain</fullName>
    </submittedName>
</protein>
<dbReference type="GO" id="GO:0003677">
    <property type="term" value="F:DNA binding"/>
    <property type="evidence" value="ECO:0007669"/>
    <property type="project" value="InterPro"/>
</dbReference>
<dbReference type="SMART" id="SM00530">
    <property type="entry name" value="HTH_XRE"/>
    <property type="match status" value="1"/>
</dbReference>
<dbReference type="Gene3D" id="1.10.260.40">
    <property type="entry name" value="lambda repressor-like DNA-binding domains"/>
    <property type="match status" value="1"/>
</dbReference>
<comment type="caution">
    <text evidence="2">The sequence shown here is derived from an EMBL/GenBank/DDBJ whole genome shotgun (WGS) entry which is preliminary data.</text>
</comment>